<dbReference type="GO" id="GO:0003676">
    <property type="term" value="F:nucleic acid binding"/>
    <property type="evidence" value="ECO:0007669"/>
    <property type="project" value="InterPro"/>
</dbReference>
<dbReference type="HAMAP" id="MF_00378">
    <property type="entry name" value="Exonuc_7_L"/>
    <property type="match status" value="1"/>
</dbReference>
<keyword evidence="4 5" id="KW-0269">Exonuclease</keyword>
<evidence type="ECO:0000259" key="8">
    <source>
        <dbReference type="Pfam" id="PF13742"/>
    </source>
</evidence>
<dbReference type="EMBL" id="NGUO01000015">
    <property type="protein sequence ID" value="OWS70363.1"/>
    <property type="molecule type" value="Genomic_DNA"/>
</dbReference>
<dbReference type="PANTHER" id="PTHR30008:SF0">
    <property type="entry name" value="EXODEOXYRIBONUCLEASE 7 LARGE SUBUNIT"/>
    <property type="match status" value="1"/>
</dbReference>
<evidence type="ECO:0000256" key="2">
    <source>
        <dbReference type="ARBA" id="ARBA00022722"/>
    </source>
</evidence>
<name>A0A254PUZ3_9BURK</name>
<dbReference type="OrthoDB" id="9802795at2"/>
<comment type="function">
    <text evidence="5">Bidirectionally degrades single-stranded DNA into large acid-insoluble oligonucleotides, which are then degraded further into small acid-soluble oligonucleotides.</text>
</comment>
<dbReference type="Proteomes" id="UP000198104">
    <property type="component" value="Unassembled WGS sequence"/>
</dbReference>
<accession>A0A254PUZ3</accession>
<dbReference type="PANTHER" id="PTHR30008">
    <property type="entry name" value="EXODEOXYRIBONUCLEASE 7 LARGE SUBUNIT"/>
    <property type="match status" value="1"/>
</dbReference>
<sequence>MSEIPREILSVGDLNRAIASSLEERFDTVWVSGEISNFKAYDSGHWYFSLKDEEGQIRCVMFRGRNGQVGFMPQSGDLVEVAANLGFYVPRGDIQLTVQSMRRAGMGGLYEAFLKLKAKLAKEGLFDAERKREIPTHPRAIGIITSPQAAALKDVLSTLGRRAPHIPIVIYPTLVQGPDAPAGIISALKAAEKENAVDVILLVRGGGSTEDLWAFNDEKLAYAIAQSPIPIVSGVGHETDVTIADFVADLRAPTPTGAAELAAPRRDQMLQELDAIMQALLQRVRQRVEREAQTLDQLALRLSHALPNPDRMREQINSWQRQLNQAWLVRVENWKRDQGHFQSQLEMLNPQRTLERGYAVILSGKGKSDEDQAMHAVRNPSELNTESVFEVRLAEGRADVQFERIDSQQSS</sequence>
<dbReference type="Pfam" id="PF13742">
    <property type="entry name" value="tRNA_anti_2"/>
    <property type="match status" value="1"/>
</dbReference>
<evidence type="ECO:0000313" key="9">
    <source>
        <dbReference type="EMBL" id="OWS70363.1"/>
    </source>
</evidence>
<keyword evidence="10" id="KW-1185">Reference proteome</keyword>
<evidence type="ECO:0000256" key="1">
    <source>
        <dbReference type="ARBA" id="ARBA00022490"/>
    </source>
</evidence>
<dbReference type="GO" id="GO:0006308">
    <property type="term" value="P:DNA catabolic process"/>
    <property type="evidence" value="ECO:0007669"/>
    <property type="project" value="UniProtKB-UniRule"/>
</dbReference>
<dbReference type="InterPro" id="IPR025824">
    <property type="entry name" value="OB-fold_nuc-bd_dom"/>
</dbReference>
<dbReference type="RefSeq" id="WP_088528043.1">
    <property type="nucleotide sequence ID" value="NZ_NGUO01000015.1"/>
</dbReference>
<protein>
    <recommendedName>
        <fullName evidence="5">Exodeoxyribonuclease 7 large subunit</fullName>
        <ecNumber evidence="5">3.1.11.6</ecNumber>
    </recommendedName>
    <alternativeName>
        <fullName evidence="5">Exodeoxyribonuclease VII large subunit</fullName>
        <shortName evidence="5">Exonuclease VII large subunit</shortName>
    </alternativeName>
</protein>
<dbReference type="InterPro" id="IPR003753">
    <property type="entry name" value="Exonuc_VII_L"/>
</dbReference>
<comment type="similarity">
    <text evidence="5 6">Belongs to the XseA family.</text>
</comment>
<gene>
    <name evidence="5" type="primary">xseA</name>
    <name evidence="9" type="ORF">CBI30_09415</name>
</gene>
<evidence type="ECO:0000256" key="5">
    <source>
        <dbReference type="HAMAP-Rule" id="MF_00378"/>
    </source>
</evidence>
<comment type="catalytic activity">
    <reaction evidence="5 6">
        <text>Exonucleolytic cleavage in either 5'- to 3'- or 3'- to 5'-direction to yield nucleoside 5'-phosphates.</text>
        <dbReference type="EC" id="3.1.11.6"/>
    </reaction>
</comment>
<feature type="domain" description="Exonuclease VII large subunit C-terminal" evidence="7">
    <location>
        <begin position="125"/>
        <end position="332"/>
    </location>
</feature>
<evidence type="ECO:0000256" key="3">
    <source>
        <dbReference type="ARBA" id="ARBA00022801"/>
    </source>
</evidence>
<keyword evidence="3 5" id="KW-0378">Hydrolase</keyword>
<dbReference type="Pfam" id="PF02601">
    <property type="entry name" value="Exonuc_VII_L"/>
    <property type="match status" value="1"/>
</dbReference>
<dbReference type="CDD" id="cd04489">
    <property type="entry name" value="ExoVII_LU_OBF"/>
    <property type="match status" value="1"/>
</dbReference>
<evidence type="ECO:0000256" key="4">
    <source>
        <dbReference type="ARBA" id="ARBA00022839"/>
    </source>
</evidence>
<dbReference type="GO" id="GO:0009318">
    <property type="term" value="C:exodeoxyribonuclease VII complex"/>
    <property type="evidence" value="ECO:0007669"/>
    <property type="project" value="UniProtKB-UniRule"/>
</dbReference>
<dbReference type="GO" id="GO:0005737">
    <property type="term" value="C:cytoplasm"/>
    <property type="evidence" value="ECO:0007669"/>
    <property type="project" value="UniProtKB-SubCell"/>
</dbReference>
<comment type="caution">
    <text evidence="9">The sequence shown here is derived from an EMBL/GenBank/DDBJ whole genome shotgun (WGS) entry which is preliminary data.</text>
</comment>
<keyword evidence="2 5" id="KW-0540">Nuclease</keyword>
<comment type="subcellular location">
    <subcellularLocation>
        <location evidence="5 6">Cytoplasm</location>
    </subcellularLocation>
</comment>
<dbReference type="NCBIfam" id="TIGR00237">
    <property type="entry name" value="xseA"/>
    <property type="match status" value="1"/>
</dbReference>
<evidence type="ECO:0000256" key="6">
    <source>
        <dbReference type="RuleBase" id="RU004355"/>
    </source>
</evidence>
<feature type="domain" description="OB-fold nucleic acid binding" evidence="8">
    <location>
        <begin position="9"/>
        <end position="102"/>
    </location>
</feature>
<proteinExistence type="inferred from homology"/>
<keyword evidence="1 5" id="KW-0963">Cytoplasm</keyword>
<dbReference type="AlphaFoldDB" id="A0A254PUZ3"/>
<dbReference type="GO" id="GO:0008855">
    <property type="term" value="F:exodeoxyribonuclease VII activity"/>
    <property type="evidence" value="ECO:0007669"/>
    <property type="project" value="UniProtKB-UniRule"/>
</dbReference>
<comment type="subunit">
    <text evidence="5">Heterooligomer composed of large and small subunits.</text>
</comment>
<dbReference type="EC" id="3.1.11.6" evidence="5"/>
<organism evidence="9 10">
    <name type="scientific">Polynucleobacter aenigmaticus</name>
    <dbReference type="NCBI Taxonomy" id="1743164"/>
    <lineage>
        <taxon>Bacteria</taxon>
        <taxon>Pseudomonadati</taxon>
        <taxon>Pseudomonadota</taxon>
        <taxon>Betaproteobacteria</taxon>
        <taxon>Burkholderiales</taxon>
        <taxon>Burkholderiaceae</taxon>
        <taxon>Polynucleobacter</taxon>
    </lineage>
</organism>
<dbReference type="InterPro" id="IPR020579">
    <property type="entry name" value="Exonuc_VII_lsu_C"/>
</dbReference>
<evidence type="ECO:0000259" key="7">
    <source>
        <dbReference type="Pfam" id="PF02601"/>
    </source>
</evidence>
<reference evidence="9 10" key="1">
    <citation type="submission" date="2017-05" db="EMBL/GenBank/DDBJ databases">
        <title>Polynucleobacter sp. MWH-K35W1 isolated from the permanently anoxic monimolimnion of a meromictic lake.</title>
        <authorList>
            <person name="Hahn M.W."/>
        </authorList>
    </citation>
    <scope>NUCLEOTIDE SEQUENCE [LARGE SCALE GENOMIC DNA]</scope>
    <source>
        <strain evidence="9 10">MWH-K35W1</strain>
    </source>
</reference>
<evidence type="ECO:0000313" key="10">
    <source>
        <dbReference type="Proteomes" id="UP000198104"/>
    </source>
</evidence>